<keyword evidence="9" id="KW-0862">Zinc</keyword>
<gene>
    <name evidence="22" type="primary">recQ</name>
    <name evidence="22" type="ORF">JGB26_16275</name>
</gene>
<dbReference type="EMBL" id="JAEKOZ010000008">
    <property type="protein sequence ID" value="MBJ3808650.1"/>
    <property type="molecule type" value="Genomic_DNA"/>
</dbReference>
<keyword evidence="8 22" id="KW-0347">Helicase</keyword>
<keyword evidence="4" id="KW-0479">Metal-binding</keyword>
<proteinExistence type="inferred from homology"/>
<name>A0ABS0X621_9ACTN</name>
<dbReference type="InterPro" id="IPR032284">
    <property type="entry name" value="RecQ_Zn-bd"/>
</dbReference>
<keyword evidence="6" id="KW-0227">DNA damage</keyword>
<dbReference type="InterPro" id="IPR036388">
    <property type="entry name" value="WH-like_DNA-bd_sf"/>
</dbReference>
<dbReference type="PROSITE" id="PS50206">
    <property type="entry name" value="RHODANESE_3"/>
    <property type="match status" value="1"/>
</dbReference>
<dbReference type="PROSITE" id="PS51194">
    <property type="entry name" value="HELICASE_CTER"/>
    <property type="match status" value="1"/>
</dbReference>
<evidence type="ECO:0000256" key="10">
    <source>
        <dbReference type="ARBA" id="ARBA00022840"/>
    </source>
</evidence>
<evidence type="ECO:0000256" key="2">
    <source>
        <dbReference type="ARBA" id="ARBA00001947"/>
    </source>
</evidence>
<evidence type="ECO:0000256" key="4">
    <source>
        <dbReference type="ARBA" id="ARBA00022723"/>
    </source>
</evidence>
<evidence type="ECO:0000256" key="9">
    <source>
        <dbReference type="ARBA" id="ARBA00022833"/>
    </source>
</evidence>
<feature type="domain" description="HRDC" evidence="19">
    <location>
        <begin position="596"/>
        <end position="671"/>
    </location>
</feature>
<dbReference type="Gene3D" id="3.40.50.300">
    <property type="entry name" value="P-loop containing nucleotide triphosphate hydrolases"/>
    <property type="match status" value="2"/>
</dbReference>
<dbReference type="GO" id="GO:0003678">
    <property type="term" value="F:DNA helicase activity"/>
    <property type="evidence" value="ECO:0007669"/>
    <property type="project" value="UniProtKB-EC"/>
</dbReference>
<protein>
    <recommendedName>
        <fullName evidence="16">DNA helicase RecQ</fullName>
        <ecNumber evidence="16">5.6.2.4</ecNumber>
    </recommendedName>
</protein>
<comment type="similarity">
    <text evidence="3">Belongs to the helicase family. RecQ subfamily.</text>
</comment>
<dbReference type="InterPro" id="IPR002121">
    <property type="entry name" value="HRDC_dom"/>
</dbReference>
<dbReference type="InterPro" id="IPR027417">
    <property type="entry name" value="P-loop_NTPase"/>
</dbReference>
<dbReference type="InterPro" id="IPR001763">
    <property type="entry name" value="Rhodanese-like_dom"/>
</dbReference>
<evidence type="ECO:0000256" key="1">
    <source>
        <dbReference type="ARBA" id="ARBA00001946"/>
    </source>
</evidence>
<dbReference type="Pfam" id="PF09382">
    <property type="entry name" value="RQC"/>
    <property type="match status" value="1"/>
</dbReference>
<dbReference type="Pfam" id="PF00271">
    <property type="entry name" value="Helicase_C"/>
    <property type="match status" value="1"/>
</dbReference>
<keyword evidence="12" id="KW-0233">DNA recombination</keyword>
<evidence type="ECO:0000256" key="11">
    <source>
        <dbReference type="ARBA" id="ARBA00023125"/>
    </source>
</evidence>
<dbReference type="InterPro" id="IPR014001">
    <property type="entry name" value="Helicase_ATP-bd"/>
</dbReference>
<dbReference type="InterPro" id="IPR006293">
    <property type="entry name" value="DNA_helicase_ATP-dep_RecQ_bac"/>
</dbReference>
<dbReference type="InterPro" id="IPR010997">
    <property type="entry name" value="HRDC-like_sf"/>
</dbReference>
<feature type="region of interest" description="Disordered" evidence="17">
    <location>
        <begin position="1"/>
        <end position="44"/>
    </location>
</feature>
<evidence type="ECO:0000256" key="6">
    <source>
        <dbReference type="ARBA" id="ARBA00022763"/>
    </source>
</evidence>
<evidence type="ECO:0000256" key="13">
    <source>
        <dbReference type="ARBA" id="ARBA00023204"/>
    </source>
</evidence>
<dbReference type="PROSITE" id="PS50967">
    <property type="entry name" value="HRDC"/>
    <property type="match status" value="1"/>
</dbReference>
<evidence type="ECO:0000313" key="22">
    <source>
        <dbReference type="EMBL" id="MBJ3808650.1"/>
    </source>
</evidence>
<evidence type="ECO:0000256" key="14">
    <source>
        <dbReference type="ARBA" id="ARBA00023235"/>
    </source>
</evidence>
<feature type="domain" description="Helicase ATP-binding" evidence="20">
    <location>
        <begin position="83"/>
        <end position="251"/>
    </location>
</feature>
<dbReference type="InterPro" id="IPR044876">
    <property type="entry name" value="HRDC_dom_sf"/>
</dbReference>
<dbReference type="EC" id="5.6.2.4" evidence="16"/>
<evidence type="ECO:0000256" key="5">
    <source>
        <dbReference type="ARBA" id="ARBA00022741"/>
    </source>
</evidence>
<dbReference type="InterPro" id="IPR004589">
    <property type="entry name" value="DNA_helicase_ATP-dep_RecQ"/>
</dbReference>
<keyword evidence="14" id="KW-0413">Isomerase</keyword>
<dbReference type="InterPro" id="IPR018982">
    <property type="entry name" value="RQC_domain"/>
</dbReference>
<evidence type="ECO:0000256" key="15">
    <source>
        <dbReference type="ARBA" id="ARBA00034617"/>
    </source>
</evidence>
<dbReference type="PROSITE" id="PS51192">
    <property type="entry name" value="HELICASE_ATP_BIND_1"/>
    <property type="match status" value="1"/>
</dbReference>
<evidence type="ECO:0000256" key="16">
    <source>
        <dbReference type="NCBIfam" id="TIGR01389"/>
    </source>
</evidence>
<dbReference type="CDD" id="cd17920">
    <property type="entry name" value="DEXHc_RecQ"/>
    <property type="match status" value="1"/>
</dbReference>
<dbReference type="CDD" id="cd18794">
    <property type="entry name" value="SF2_C_RecQ"/>
    <property type="match status" value="1"/>
</dbReference>
<organism evidence="22 23">
    <name type="scientific">Streptomyces flavofungini</name>
    <dbReference type="NCBI Taxonomy" id="68200"/>
    <lineage>
        <taxon>Bacteria</taxon>
        <taxon>Bacillati</taxon>
        <taxon>Actinomycetota</taxon>
        <taxon>Actinomycetes</taxon>
        <taxon>Kitasatosporales</taxon>
        <taxon>Streptomycetaceae</taxon>
        <taxon>Streptomyces</taxon>
    </lineage>
</organism>
<evidence type="ECO:0000259" key="19">
    <source>
        <dbReference type="PROSITE" id="PS50967"/>
    </source>
</evidence>
<evidence type="ECO:0000256" key="7">
    <source>
        <dbReference type="ARBA" id="ARBA00022801"/>
    </source>
</evidence>
<comment type="caution">
    <text evidence="22">The sequence shown here is derived from an EMBL/GenBank/DDBJ whole genome shotgun (WGS) entry which is preliminary data.</text>
</comment>
<evidence type="ECO:0000259" key="18">
    <source>
        <dbReference type="PROSITE" id="PS50206"/>
    </source>
</evidence>
<feature type="domain" description="Rhodanese" evidence="18">
    <location>
        <begin position="248"/>
        <end position="336"/>
    </location>
</feature>
<dbReference type="SMART" id="SM00490">
    <property type="entry name" value="HELICc"/>
    <property type="match status" value="1"/>
</dbReference>
<dbReference type="InterPro" id="IPR011545">
    <property type="entry name" value="DEAD/DEAH_box_helicase_dom"/>
</dbReference>
<reference evidence="22 23" key="1">
    <citation type="submission" date="2020-12" db="EMBL/GenBank/DDBJ databases">
        <title>Streptomyces typhae sp. nov., a novel endophytic actinomycete isolated from the root of cattail pollen (Typha angustifolia L.).</title>
        <authorList>
            <person name="Peng C."/>
            <person name="Liu C."/>
        </authorList>
    </citation>
    <scope>NUCLEOTIDE SEQUENCE [LARGE SCALE GENOMIC DNA]</scope>
    <source>
        <strain evidence="22 23">JCM 4753</strain>
    </source>
</reference>
<accession>A0ABS0X621</accession>
<keyword evidence="13" id="KW-0234">DNA repair</keyword>
<dbReference type="InterPro" id="IPR001650">
    <property type="entry name" value="Helicase_C-like"/>
</dbReference>
<feature type="region of interest" description="Disordered" evidence="17">
    <location>
        <begin position="563"/>
        <end position="582"/>
    </location>
</feature>
<evidence type="ECO:0000256" key="17">
    <source>
        <dbReference type="SAM" id="MobiDB-lite"/>
    </source>
</evidence>
<dbReference type="Gene3D" id="1.10.10.10">
    <property type="entry name" value="Winged helix-like DNA-binding domain superfamily/Winged helix DNA-binding domain"/>
    <property type="match status" value="1"/>
</dbReference>
<dbReference type="Pfam" id="PF16124">
    <property type="entry name" value="RecQ_Zn_bind"/>
    <property type="match status" value="1"/>
</dbReference>
<keyword evidence="5" id="KW-0547">Nucleotide-binding</keyword>
<dbReference type="SMART" id="SM00487">
    <property type="entry name" value="DEXDc"/>
    <property type="match status" value="1"/>
</dbReference>
<keyword evidence="7 22" id="KW-0378">Hydrolase</keyword>
<evidence type="ECO:0000313" key="23">
    <source>
        <dbReference type="Proteomes" id="UP000634780"/>
    </source>
</evidence>
<dbReference type="Pfam" id="PF00570">
    <property type="entry name" value="HRDC"/>
    <property type="match status" value="1"/>
</dbReference>
<keyword evidence="23" id="KW-1185">Reference proteome</keyword>
<evidence type="ECO:0000256" key="8">
    <source>
        <dbReference type="ARBA" id="ARBA00022806"/>
    </source>
</evidence>
<dbReference type="GO" id="GO:0016787">
    <property type="term" value="F:hydrolase activity"/>
    <property type="evidence" value="ECO:0007669"/>
    <property type="project" value="UniProtKB-KW"/>
</dbReference>
<feature type="domain" description="Helicase C-terminal" evidence="21">
    <location>
        <begin position="272"/>
        <end position="426"/>
    </location>
</feature>
<comment type="cofactor">
    <cofactor evidence="1">
        <name>Mg(2+)</name>
        <dbReference type="ChEBI" id="CHEBI:18420"/>
    </cofactor>
</comment>
<dbReference type="PANTHER" id="PTHR13710">
    <property type="entry name" value="DNA HELICASE RECQ FAMILY MEMBER"/>
    <property type="match status" value="1"/>
</dbReference>
<sequence>MTEMDEGASRFAEPDPFDDPFGDPEEDPFGDPGEDPFADAHLGAGPGASAGVGAAASASGNALETLHRVFGYDAFRGEQEAIIDHVVAGGDAVVLMPTGGGKSLCYQIPALVRPGTGVVVSPLIALMQDQVDALRAVGVRAGFMNSTQDFDERRVVEAELLAGELDVLYLAPERLRLDATLGLLSRAKISVFAIDEAHCVAQWGHDFRPDYLSLSVLGERWPDVPRIALTATATDATHREITQRLAMPDAKHFVASFDRPNIQYRIVPKAEPKKQLLSFLKEEHEGDAGIVYCLSRNAVERTAEYLRAHGIEAVPYHAGLDGGTRALHQSRFLREDGLVVVATIAFGMGIDKPDVRFVAHLDLPKSVEGYYQETGRAGRDGMPSTAWMAYGLQDVVQQRKLIQGSEGDEAFRRRAAAHLDAMLALCETAQCRRAQLLTYFGQDPTARSCGNCDTCLTPPETWDGTVAAQKLLSTVVRLQRERGQKFGAGQIIDILLGRRTAKIIQFDHDQLSVFGIGEELAEGEWRGVVRQLLAQGLLAVEGEYGTLVLTEASGAVLGRQREVPLRKEPKKPATAARSGSKGERKARAAAAVAELAPEAVAVFEALRAWRAAQARELGVPAYVIFHDATLREIASVRPTSVGELGGIGGVGEKKLATYGDGVLEVVAGVGE</sequence>
<keyword evidence="11" id="KW-0238">DNA-binding</keyword>
<dbReference type="Gene3D" id="1.10.150.80">
    <property type="entry name" value="HRDC domain"/>
    <property type="match status" value="1"/>
</dbReference>
<comment type="catalytic activity">
    <reaction evidence="15">
        <text>Couples ATP hydrolysis with the unwinding of duplex DNA by translocating in the 3'-5' direction.</text>
        <dbReference type="EC" id="5.6.2.4"/>
    </reaction>
</comment>
<dbReference type="SMART" id="SM00956">
    <property type="entry name" value="RQC"/>
    <property type="match status" value="1"/>
</dbReference>
<dbReference type="RefSeq" id="WP_190117689.1">
    <property type="nucleotide sequence ID" value="NZ_BMVR01000008.1"/>
</dbReference>
<evidence type="ECO:0000256" key="3">
    <source>
        <dbReference type="ARBA" id="ARBA00005446"/>
    </source>
</evidence>
<evidence type="ECO:0000256" key="12">
    <source>
        <dbReference type="ARBA" id="ARBA00023172"/>
    </source>
</evidence>
<evidence type="ECO:0000259" key="21">
    <source>
        <dbReference type="PROSITE" id="PS51194"/>
    </source>
</evidence>
<dbReference type="Pfam" id="PF00270">
    <property type="entry name" value="DEAD"/>
    <property type="match status" value="1"/>
</dbReference>
<dbReference type="NCBIfam" id="TIGR00614">
    <property type="entry name" value="recQ_fam"/>
    <property type="match status" value="1"/>
</dbReference>
<evidence type="ECO:0000259" key="20">
    <source>
        <dbReference type="PROSITE" id="PS51192"/>
    </source>
</evidence>
<comment type="cofactor">
    <cofactor evidence="2">
        <name>Zn(2+)</name>
        <dbReference type="ChEBI" id="CHEBI:29105"/>
    </cofactor>
</comment>
<keyword evidence="10" id="KW-0067">ATP-binding</keyword>
<dbReference type="SUPFAM" id="SSF47819">
    <property type="entry name" value="HRDC-like"/>
    <property type="match status" value="1"/>
</dbReference>
<feature type="compositionally biased region" description="Acidic residues" evidence="17">
    <location>
        <begin position="15"/>
        <end position="37"/>
    </location>
</feature>
<dbReference type="SMART" id="SM00341">
    <property type="entry name" value="HRDC"/>
    <property type="match status" value="1"/>
</dbReference>
<dbReference type="Proteomes" id="UP000634780">
    <property type="component" value="Unassembled WGS sequence"/>
</dbReference>
<dbReference type="SUPFAM" id="SSF52540">
    <property type="entry name" value="P-loop containing nucleoside triphosphate hydrolases"/>
    <property type="match status" value="2"/>
</dbReference>
<dbReference type="PANTHER" id="PTHR13710:SF105">
    <property type="entry name" value="ATP-DEPENDENT DNA HELICASE Q1"/>
    <property type="match status" value="1"/>
</dbReference>
<dbReference type="NCBIfam" id="TIGR01389">
    <property type="entry name" value="recQ"/>
    <property type="match status" value="1"/>
</dbReference>